<gene>
    <name evidence="1" type="ORF">LptCag_1830</name>
</gene>
<dbReference type="EMBL" id="JPGK01000008">
    <property type="protein sequence ID" value="KGA93135.1"/>
    <property type="molecule type" value="Genomic_DNA"/>
</dbReference>
<proteinExistence type="predicted"/>
<protein>
    <recommendedName>
        <fullName evidence="3">HIT family protein</fullName>
    </recommendedName>
</protein>
<organism evidence="1 2">
    <name type="scientific">Leptospirillum ferriphilum</name>
    <dbReference type="NCBI Taxonomy" id="178606"/>
    <lineage>
        <taxon>Bacteria</taxon>
        <taxon>Pseudomonadati</taxon>
        <taxon>Nitrospirota</taxon>
        <taxon>Nitrospiria</taxon>
        <taxon>Nitrospirales</taxon>
        <taxon>Nitrospiraceae</taxon>
        <taxon>Leptospirillum</taxon>
    </lineage>
</organism>
<dbReference type="InterPro" id="IPR036265">
    <property type="entry name" value="HIT-like_sf"/>
</dbReference>
<dbReference type="OrthoDB" id="8163598at2"/>
<evidence type="ECO:0000313" key="1">
    <source>
        <dbReference type="EMBL" id="KGA93135.1"/>
    </source>
</evidence>
<dbReference type="PATRIC" id="fig|178606.4.peg.2085"/>
<dbReference type="AlphaFoldDB" id="A0A094W9G8"/>
<evidence type="ECO:0000313" key="2">
    <source>
        <dbReference type="Proteomes" id="UP000029452"/>
    </source>
</evidence>
<sequence>MNQGCPVCAEMENPKNQDRWIAGDSECALYQMANIALPGYLVLAPRRHVVRWADLRQSEKESIERFRGLAEEVLLGTERVRKVYFLSFGEICPHLHIHCFPRTTWMADDGTEPGEVDGPAVFVHYRKALACSGTPEEVLAMVRRLRSAFPMERNSRK</sequence>
<accession>A0A094W9G8</accession>
<comment type="caution">
    <text evidence="1">The sequence shown here is derived from an EMBL/GenBank/DDBJ whole genome shotgun (WGS) entry which is preliminary data.</text>
</comment>
<reference evidence="1 2" key="1">
    <citation type="submission" date="2014-06" db="EMBL/GenBank/DDBJ databases">
        <title>Draft genome sequence of iron oxidizing acidophile Leptospirillum ferriphilum DSM14647.</title>
        <authorList>
            <person name="Cardenas J.P."/>
            <person name="Lazcano M."/>
            <person name="Ossandon F.J."/>
            <person name="Corbett M."/>
            <person name="Holmes D.S."/>
            <person name="Watkin E."/>
        </authorList>
    </citation>
    <scope>NUCLEOTIDE SEQUENCE [LARGE SCALE GENOMIC DNA]</scope>
    <source>
        <strain evidence="1 2">DSM 14647</strain>
    </source>
</reference>
<dbReference type="SUPFAM" id="SSF54197">
    <property type="entry name" value="HIT-like"/>
    <property type="match status" value="1"/>
</dbReference>
<name>A0A094W9G8_9BACT</name>
<evidence type="ECO:0008006" key="3">
    <source>
        <dbReference type="Google" id="ProtNLM"/>
    </source>
</evidence>
<dbReference type="Gene3D" id="3.30.428.10">
    <property type="entry name" value="HIT-like"/>
    <property type="match status" value="1"/>
</dbReference>
<dbReference type="RefSeq" id="WP_143469106.1">
    <property type="nucleotide sequence ID" value="NZ_JPGK01000008.1"/>
</dbReference>
<dbReference type="Proteomes" id="UP000029452">
    <property type="component" value="Unassembled WGS sequence"/>
</dbReference>